<evidence type="ECO:0000313" key="3">
    <source>
        <dbReference type="EMBL" id="TGE25661.1"/>
    </source>
</evidence>
<feature type="domain" description="DUF3857" evidence="2">
    <location>
        <begin position="60"/>
        <end position="223"/>
    </location>
</feature>
<dbReference type="OrthoDB" id="8595007at2"/>
<feature type="signal peptide" evidence="1">
    <location>
        <begin position="1"/>
        <end position="21"/>
    </location>
</feature>
<keyword evidence="4" id="KW-1185">Reference proteome</keyword>
<dbReference type="AlphaFoldDB" id="A0A4Z0Q9A9"/>
<feature type="chain" id="PRO_5021430472" evidence="1">
    <location>
        <begin position="22"/>
        <end position="648"/>
    </location>
</feature>
<protein>
    <submittedName>
        <fullName evidence="3">DUF3857 domain-containing protein</fullName>
    </submittedName>
</protein>
<sequence>MRRPFFAVLALALSPSSPAAAAVADAFPRYPIDNVPLVLLENAHAVVRTDEQTLTVKSVGRTVETVRRAVTILDEAGADHATQLVYYDQFHTVSYLRGTVYNADGKAVRQLRAADIHDYSLSDGFSLANDVRGKAADLRQPTYPYTVEYEYEVESSNPLFYCSWRPQEQEQLAVESASFRVLTPRELPLRYQEQRLPAGVAVEHSQQGTTEVYQWEVRNLVAVEEENDAPPLAELTPAVLTAPTAFEVQGHAGTLTSWQTLGQWTYDLNAGRDELPAAVKARIAALVQGVADERTRIRKVYEFLQANTRYISIQLGIGGWQTFPAAAVAASGYGDCKALTNYCKALLQAADVKSYCALVLADEPDIRTEFPSNQFNHVVLCVPLTKAAKADTVWLECTSQTTAFNYMGSFTGNRHALLLTPTGGKLIRTPRYGANENRRERRADLYLDAQGNATATIRTLRTGLEQDNFSQLFHNLPPAEQKKKVADALPFANFSITKFGLTPGPAAPVPSMVESLGLTLPSFAAPSGKRIFLSANLLSRWSALPAAVGERRADIQLENAFAYSDTVRIHVPAGLKPESLPAPVKLTTAFGTYSSQVQALPDGTLQYVRQLRMPVTRFARTEYAGYVEFRRKISTADKAQVVFVKTDS</sequence>
<name>A0A4Z0Q9A9_9BACT</name>
<proteinExistence type="predicted"/>
<evidence type="ECO:0000259" key="2">
    <source>
        <dbReference type="Pfam" id="PF12969"/>
    </source>
</evidence>
<dbReference type="Proteomes" id="UP000297549">
    <property type="component" value="Unassembled WGS sequence"/>
</dbReference>
<evidence type="ECO:0000256" key="1">
    <source>
        <dbReference type="SAM" id="SignalP"/>
    </source>
</evidence>
<dbReference type="Gene3D" id="2.60.40.3140">
    <property type="match status" value="1"/>
</dbReference>
<dbReference type="Pfam" id="PF12969">
    <property type="entry name" value="DUF3857"/>
    <property type="match status" value="1"/>
</dbReference>
<dbReference type="Gene3D" id="3.10.620.30">
    <property type="match status" value="1"/>
</dbReference>
<comment type="caution">
    <text evidence="3">The sequence shown here is derived from an EMBL/GenBank/DDBJ whole genome shotgun (WGS) entry which is preliminary data.</text>
</comment>
<organism evidence="3 4">
    <name type="scientific">Hymenobacter aquaticus</name>
    <dbReference type="NCBI Taxonomy" id="1867101"/>
    <lineage>
        <taxon>Bacteria</taxon>
        <taxon>Pseudomonadati</taxon>
        <taxon>Bacteroidota</taxon>
        <taxon>Cytophagia</taxon>
        <taxon>Cytophagales</taxon>
        <taxon>Hymenobacteraceae</taxon>
        <taxon>Hymenobacter</taxon>
    </lineage>
</organism>
<accession>A0A4Z0Q9A9</accession>
<gene>
    <name evidence="3" type="ORF">E5K00_10860</name>
</gene>
<reference evidence="3 4" key="1">
    <citation type="submission" date="2019-04" db="EMBL/GenBank/DDBJ databases">
        <authorList>
            <person name="Feng G."/>
            <person name="Zhang J."/>
            <person name="Zhu H."/>
        </authorList>
    </citation>
    <scope>NUCLEOTIDE SEQUENCE [LARGE SCALE GENOMIC DNA]</scope>
    <source>
        <strain evidence="3 4">JCM 31653</strain>
    </source>
</reference>
<dbReference type="Gene3D" id="2.60.120.1130">
    <property type="match status" value="1"/>
</dbReference>
<dbReference type="RefSeq" id="WP_135463239.1">
    <property type="nucleotide sequence ID" value="NZ_SRLC01000001.1"/>
</dbReference>
<dbReference type="InterPro" id="IPR024618">
    <property type="entry name" value="DUF3857"/>
</dbReference>
<keyword evidence="1" id="KW-0732">Signal</keyword>
<evidence type="ECO:0000313" key="4">
    <source>
        <dbReference type="Proteomes" id="UP000297549"/>
    </source>
</evidence>
<dbReference type="EMBL" id="SRLC01000001">
    <property type="protein sequence ID" value="TGE25661.1"/>
    <property type="molecule type" value="Genomic_DNA"/>
</dbReference>